<reference evidence="2 3" key="1">
    <citation type="journal article" date="2007" name="Nature">
        <title>Evolution of genes and genomes on the Drosophila phylogeny.</title>
        <authorList>
            <consortium name="Drosophila 12 Genomes Consortium"/>
            <person name="Clark A.G."/>
            <person name="Eisen M.B."/>
            <person name="Smith D.R."/>
            <person name="Bergman C.M."/>
            <person name="Oliver B."/>
            <person name="Markow T.A."/>
            <person name="Kaufman T.C."/>
            <person name="Kellis M."/>
            <person name="Gelbart W."/>
            <person name="Iyer V.N."/>
            <person name="Pollard D.A."/>
            <person name="Sackton T.B."/>
            <person name="Larracuente A.M."/>
            <person name="Singh N.D."/>
            <person name="Abad J.P."/>
            <person name="Abt D.N."/>
            <person name="Adryan B."/>
            <person name="Aguade M."/>
            <person name="Akashi H."/>
            <person name="Anderson W.W."/>
            <person name="Aquadro C.F."/>
            <person name="Ardell D.H."/>
            <person name="Arguello R."/>
            <person name="Artieri C.G."/>
            <person name="Barbash D.A."/>
            <person name="Barker D."/>
            <person name="Barsanti P."/>
            <person name="Batterham P."/>
            <person name="Batzoglou S."/>
            <person name="Begun D."/>
            <person name="Bhutkar A."/>
            <person name="Blanco E."/>
            <person name="Bosak S.A."/>
            <person name="Bradley R.K."/>
            <person name="Brand A.D."/>
            <person name="Brent M.R."/>
            <person name="Brooks A.N."/>
            <person name="Brown R.H."/>
            <person name="Butlin R.K."/>
            <person name="Caggese C."/>
            <person name="Calvi B.R."/>
            <person name="Bernardo de Carvalho A."/>
            <person name="Caspi A."/>
            <person name="Castrezana S."/>
            <person name="Celniker S.E."/>
            <person name="Chang J.L."/>
            <person name="Chapple C."/>
            <person name="Chatterji S."/>
            <person name="Chinwalla A."/>
            <person name="Civetta A."/>
            <person name="Clifton S.W."/>
            <person name="Comeron J.M."/>
            <person name="Costello J.C."/>
            <person name="Coyne J.A."/>
            <person name="Daub J."/>
            <person name="David R.G."/>
            <person name="Delcher A.L."/>
            <person name="Delehaunty K."/>
            <person name="Do C.B."/>
            <person name="Ebling H."/>
            <person name="Edwards K."/>
            <person name="Eickbush T."/>
            <person name="Evans J.D."/>
            <person name="Filipski A."/>
            <person name="Findeiss S."/>
            <person name="Freyhult E."/>
            <person name="Fulton L."/>
            <person name="Fulton R."/>
            <person name="Garcia A.C."/>
            <person name="Gardiner A."/>
            <person name="Garfield D.A."/>
            <person name="Garvin B.E."/>
            <person name="Gibson G."/>
            <person name="Gilbert D."/>
            <person name="Gnerre S."/>
            <person name="Godfrey J."/>
            <person name="Good R."/>
            <person name="Gotea V."/>
            <person name="Gravely B."/>
            <person name="Greenberg A.J."/>
            <person name="Griffiths-Jones S."/>
            <person name="Gross S."/>
            <person name="Guigo R."/>
            <person name="Gustafson E.A."/>
            <person name="Haerty W."/>
            <person name="Hahn M.W."/>
            <person name="Halligan D.L."/>
            <person name="Halpern A.L."/>
            <person name="Halter G.M."/>
            <person name="Han M.V."/>
            <person name="Heger A."/>
            <person name="Hillier L."/>
            <person name="Hinrichs A.S."/>
            <person name="Holmes I."/>
            <person name="Hoskins R.A."/>
            <person name="Hubisz M.J."/>
            <person name="Hultmark D."/>
            <person name="Huntley M.A."/>
            <person name="Jaffe D.B."/>
            <person name="Jagadeeshan S."/>
            <person name="Jeck W.R."/>
            <person name="Johnson J."/>
            <person name="Jones C.D."/>
            <person name="Jordan W.C."/>
            <person name="Karpen G.H."/>
            <person name="Kataoka E."/>
            <person name="Keightley P.D."/>
            <person name="Kheradpour P."/>
            <person name="Kirkness E.F."/>
            <person name="Koerich L.B."/>
            <person name="Kristiansen K."/>
            <person name="Kudrna D."/>
            <person name="Kulathinal R.J."/>
            <person name="Kumar S."/>
            <person name="Kwok R."/>
            <person name="Lander E."/>
            <person name="Langley C.H."/>
            <person name="Lapoint R."/>
            <person name="Lazzaro B.P."/>
            <person name="Lee S.J."/>
            <person name="Levesque L."/>
            <person name="Li R."/>
            <person name="Lin C.F."/>
            <person name="Lin M.F."/>
            <person name="Lindblad-Toh K."/>
            <person name="Llopart A."/>
            <person name="Long M."/>
            <person name="Low L."/>
            <person name="Lozovsky E."/>
            <person name="Lu J."/>
            <person name="Luo M."/>
            <person name="Machado C.A."/>
            <person name="Makalowski W."/>
            <person name="Marzo M."/>
            <person name="Matsuda M."/>
            <person name="Matzkin L."/>
            <person name="McAllister B."/>
            <person name="McBride C.S."/>
            <person name="McKernan B."/>
            <person name="McKernan K."/>
            <person name="Mendez-Lago M."/>
            <person name="Minx P."/>
            <person name="Mollenhauer M.U."/>
            <person name="Montooth K."/>
            <person name="Mount S.M."/>
            <person name="Mu X."/>
            <person name="Myers E."/>
            <person name="Negre B."/>
            <person name="Newfeld S."/>
            <person name="Nielsen R."/>
            <person name="Noor M.A."/>
            <person name="O'Grady P."/>
            <person name="Pachter L."/>
            <person name="Papaceit M."/>
            <person name="Parisi M.J."/>
            <person name="Parisi M."/>
            <person name="Parts L."/>
            <person name="Pedersen J.S."/>
            <person name="Pesole G."/>
            <person name="Phillippy A.M."/>
            <person name="Ponting C.P."/>
            <person name="Pop M."/>
            <person name="Porcelli D."/>
            <person name="Powell J.R."/>
            <person name="Prohaska S."/>
            <person name="Pruitt K."/>
            <person name="Puig M."/>
            <person name="Quesneville H."/>
            <person name="Ram K.R."/>
            <person name="Rand D."/>
            <person name="Rasmussen M.D."/>
            <person name="Reed L.K."/>
            <person name="Reenan R."/>
            <person name="Reily A."/>
            <person name="Remington K.A."/>
            <person name="Rieger T.T."/>
            <person name="Ritchie M.G."/>
            <person name="Robin C."/>
            <person name="Rogers Y.H."/>
            <person name="Rohde C."/>
            <person name="Rozas J."/>
            <person name="Rubenfield M.J."/>
            <person name="Ruiz A."/>
            <person name="Russo S."/>
            <person name="Salzberg S.L."/>
            <person name="Sanchez-Gracia A."/>
            <person name="Saranga D.J."/>
            <person name="Sato H."/>
            <person name="Schaeffer S.W."/>
            <person name="Schatz M.C."/>
            <person name="Schlenke T."/>
            <person name="Schwartz R."/>
            <person name="Segarra C."/>
            <person name="Singh R.S."/>
            <person name="Sirot L."/>
            <person name="Sirota M."/>
            <person name="Sisneros N.B."/>
            <person name="Smith C.D."/>
            <person name="Smith T.F."/>
            <person name="Spieth J."/>
            <person name="Stage D.E."/>
            <person name="Stark A."/>
            <person name="Stephan W."/>
            <person name="Strausberg R.L."/>
            <person name="Strempel S."/>
            <person name="Sturgill D."/>
            <person name="Sutton G."/>
            <person name="Sutton G.G."/>
            <person name="Tao W."/>
            <person name="Teichmann S."/>
            <person name="Tobari Y.N."/>
            <person name="Tomimura Y."/>
            <person name="Tsolas J.M."/>
            <person name="Valente V.L."/>
            <person name="Venter E."/>
            <person name="Venter J.C."/>
            <person name="Vicario S."/>
            <person name="Vieira F.G."/>
            <person name="Vilella A.J."/>
            <person name="Villasante A."/>
            <person name="Walenz B."/>
            <person name="Wang J."/>
            <person name="Wasserman M."/>
            <person name="Watts T."/>
            <person name="Wilson D."/>
            <person name="Wilson R.K."/>
            <person name="Wing R.A."/>
            <person name="Wolfner M.F."/>
            <person name="Wong A."/>
            <person name="Wong G.K."/>
            <person name="Wu C.I."/>
            <person name="Wu G."/>
            <person name="Yamamoto D."/>
            <person name="Yang H.P."/>
            <person name="Yang S.P."/>
            <person name="Yorke J.A."/>
            <person name="Yoshida K."/>
            <person name="Zdobnov E."/>
            <person name="Zhang P."/>
            <person name="Zhang Y."/>
            <person name="Zimin A.V."/>
            <person name="Baldwin J."/>
            <person name="Abdouelleil A."/>
            <person name="Abdulkadir J."/>
            <person name="Abebe A."/>
            <person name="Abera B."/>
            <person name="Abreu J."/>
            <person name="Acer S.C."/>
            <person name="Aftuck L."/>
            <person name="Alexander A."/>
            <person name="An P."/>
            <person name="Anderson E."/>
            <person name="Anderson S."/>
            <person name="Arachi H."/>
            <person name="Azer M."/>
            <person name="Bachantsang P."/>
            <person name="Barry A."/>
            <person name="Bayul T."/>
            <person name="Berlin A."/>
            <person name="Bessette D."/>
            <person name="Bloom T."/>
            <person name="Blye J."/>
            <person name="Boguslavskiy L."/>
            <person name="Bonnet C."/>
            <person name="Boukhgalter B."/>
            <person name="Bourzgui I."/>
            <person name="Brown A."/>
            <person name="Cahill P."/>
            <person name="Channer S."/>
            <person name="Cheshatsang Y."/>
            <person name="Chuda L."/>
            <person name="Citroen M."/>
            <person name="Collymore A."/>
            <person name="Cooke P."/>
            <person name="Costello M."/>
            <person name="D'Aco K."/>
            <person name="Daza R."/>
            <person name="De Haan G."/>
            <person name="DeGray S."/>
            <person name="DeMaso C."/>
            <person name="Dhargay N."/>
            <person name="Dooley K."/>
            <person name="Dooley E."/>
            <person name="Doricent M."/>
            <person name="Dorje P."/>
            <person name="Dorjee K."/>
            <person name="Dupes A."/>
            <person name="Elong R."/>
            <person name="Falk J."/>
            <person name="Farina A."/>
            <person name="Faro S."/>
            <person name="Ferguson D."/>
            <person name="Fisher S."/>
            <person name="Foley C.D."/>
            <person name="Franke A."/>
            <person name="Friedrich D."/>
            <person name="Gadbois L."/>
            <person name="Gearin G."/>
            <person name="Gearin C.R."/>
            <person name="Giannoukos G."/>
            <person name="Goode T."/>
            <person name="Graham J."/>
            <person name="Grandbois E."/>
            <person name="Grewal S."/>
            <person name="Gyaltsen K."/>
            <person name="Hafez N."/>
            <person name="Hagos B."/>
            <person name="Hall J."/>
            <person name="Henson C."/>
            <person name="Hollinger A."/>
            <person name="Honan T."/>
            <person name="Huard M.D."/>
            <person name="Hughes L."/>
            <person name="Hurhula B."/>
            <person name="Husby M.E."/>
            <person name="Kamat A."/>
            <person name="Kanga B."/>
            <person name="Kashin S."/>
            <person name="Khazanovich D."/>
            <person name="Kisner P."/>
            <person name="Lance K."/>
            <person name="Lara M."/>
            <person name="Lee W."/>
            <person name="Lennon N."/>
            <person name="Letendre F."/>
            <person name="LeVine R."/>
            <person name="Lipovsky A."/>
            <person name="Liu X."/>
            <person name="Liu J."/>
            <person name="Liu S."/>
            <person name="Lokyitsang T."/>
            <person name="Lokyitsang Y."/>
            <person name="Lubonja R."/>
            <person name="Lui A."/>
            <person name="MacDonald P."/>
            <person name="Magnisalis V."/>
            <person name="Maru K."/>
            <person name="Matthews C."/>
            <person name="McCusker W."/>
            <person name="McDonough S."/>
            <person name="Mehta T."/>
            <person name="Meldrim J."/>
            <person name="Meneus L."/>
            <person name="Mihai O."/>
            <person name="Mihalev A."/>
            <person name="Mihova T."/>
            <person name="Mittelman R."/>
            <person name="Mlenga V."/>
            <person name="Montmayeur A."/>
            <person name="Mulrain L."/>
            <person name="Navidi A."/>
            <person name="Naylor J."/>
            <person name="Negash T."/>
            <person name="Nguyen T."/>
            <person name="Nguyen N."/>
            <person name="Nicol R."/>
            <person name="Norbu C."/>
            <person name="Norbu N."/>
            <person name="Novod N."/>
            <person name="O'Neill B."/>
            <person name="Osman S."/>
            <person name="Markiewicz E."/>
            <person name="Oyono O.L."/>
            <person name="Patti C."/>
            <person name="Phunkhang P."/>
            <person name="Pierre F."/>
            <person name="Priest M."/>
            <person name="Raghuraman S."/>
            <person name="Rege F."/>
            <person name="Reyes R."/>
            <person name="Rise C."/>
            <person name="Rogov P."/>
            <person name="Ross K."/>
            <person name="Ryan E."/>
            <person name="Settipalli S."/>
            <person name="Shea T."/>
            <person name="Sherpa N."/>
            <person name="Shi L."/>
            <person name="Shih D."/>
            <person name="Sparrow T."/>
            <person name="Spaulding J."/>
            <person name="Stalker J."/>
            <person name="Stange-Thomann N."/>
            <person name="Stavropoulos S."/>
            <person name="Stone C."/>
            <person name="Strader C."/>
            <person name="Tesfaye S."/>
            <person name="Thomson T."/>
            <person name="Thoulutsang Y."/>
            <person name="Thoulutsang D."/>
            <person name="Topham K."/>
            <person name="Topping I."/>
            <person name="Tsamla T."/>
            <person name="Vassiliev H."/>
            <person name="Vo A."/>
            <person name="Wangchuk T."/>
            <person name="Wangdi T."/>
            <person name="Weiand M."/>
            <person name="Wilkinson J."/>
            <person name="Wilson A."/>
            <person name="Yadav S."/>
            <person name="Young G."/>
            <person name="Yu Q."/>
            <person name="Zembek L."/>
            <person name="Zhong D."/>
            <person name="Zimmer A."/>
            <person name="Zwirko Z."/>
            <person name="Jaffe D.B."/>
            <person name="Alvarez P."/>
            <person name="Brockman W."/>
            <person name="Butler J."/>
            <person name="Chin C."/>
            <person name="Gnerre S."/>
            <person name="Grabherr M."/>
            <person name="Kleber M."/>
            <person name="Mauceli E."/>
            <person name="MacCallum I."/>
        </authorList>
    </citation>
    <scope>NUCLEOTIDE SEQUENCE [LARGE SCALE GENOMIC DNA]</scope>
    <source>
        <strain evidence="3">Tucson 14024-0371.13</strain>
    </source>
</reference>
<evidence type="ECO:0000256" key="1">
    <source>
        <dbReference type="SAM" id="SignalP"/>
    </source>
</evidence>
<dbReference type="GeneID" id="6494909"/>
<keyword evidence="3" id="KW-1185">Reference proteome</keyword>
<dbReference type="EMBL" id="CH902619">
    <property type="protein sequence ID" value="KPU76105.1"/>
    <property type="molecule type" value="Genomic_DNA"/>
</dbReference>
<feature type="signal peptide" evidence="1">
    <location>
        <begin position="1"/>
        <end position="19"/>
    </location>
</feature>
<evidence type="ECO:0000313" key="3">
    <source>
        <dbReference type="Proteomes" id="UP000007801"/>
    </source>
</evidence>
<proteinExistence type="predicted"/>
<organism evidence="2 3">
    <name type="scientific">Drosophila ananassae</name>
    <name type="common">Fruit fly</name>
    <dbReference type="NCBI Taxonomy" id="7217"/>
    <lineage>
        <taxon>Eukaryota</taxon>
        <taxon>Metazoa</taxon>
        <taxon>Ecdysozoa</taxon>
        <taxon>Arthropoda</taxon>
        <taxon>Hexapoda</taxon>
        <taxon>Insecta</taxon>
        <taxon>Pterygota</taxon>
        <taxon>Neoptera</taxon>
        <taxon>Endopterygota</taxon>
        <taxon>Diptera</taxon>
        <taxon>Brachycera</taxon>
        <taxon>Muscomorpha</taxon>
        <taxon>Ephydroidea</taxon>
        <taxon>Drosophilidae</taxon>
        <taxon>Drosophila</taxon>
        <taxon>Sophophora</taxon>
    </lineage>
</organism>
<keyword evidence="1" id="KW-0732">Signal</keyword>
<dbReference type="Proteomes" id="UP000007801">
    <property type="component" value="Unassembled WGS sequence"/>
</dbReference>
<dbReference type="AlphaFoldDB" id="A0A0P8Y2V4"/>
<feature type="chain" id="PRO_5006154300" evidence="1">
    <location>
        <begin position="20"/>
        <end position="128"/>
    </location>
</feature>
<name>A0A0P8Y2V4_DROAN</name>
<dbReference type="OrthoDB" id="7813410at2759"/>
<sequence>MNLFVVLVVVSMFSNLIQAAPSVDISNDELMDGKYLCEDISALKLFGNGNNDKFRTSGFVSDDLSPSSPFFNEFYKLFLRHMNQFLSKSQNFESLQDRISRTVSKRGLDSIGGGHLIKRADSSKLLSE</sequence>
<accession>A0A0P8Y2V4</accession>
<gene>
    <name evidence="2" type="primary">Dana\GF12051</name>
    <name evidence="2" type="synonym">dana_GLEANR_12063</name>
    <name evidence="2" type="ORF">GF12051</name>
</gene>
<evidence type="ECO:0000313" key="2">
    <source>
        <dbReference type="EMBL" id="KPU76105.1"/>
    </source>
</evidence>
<protein>
    <submittedName>
        <fullName evidence="2">Uncharacterized protein, isoform B</fullName>
    </submittedName>
</protein>